<dbReference type="InterPro" id="IPR029016">
    <property type="entry name" value="GAF-like_dom_sf"/>
</dbReference>
<gene>
    <name evidence="7" type="ORF">L6637_08055</name>
</gene>
<name>A0ABS9LIR7_9BRAD</name>
<dbReference type="NCBIfam" id="TIGR02431">
    <property type="entry name" value="pcaR_pcaU"/>
    <property type="match status" value="1"/>
</dbReference>
<keyword evidence="2" id="KW-0238">DNA-binding</keyword>
<feature type="region of interest" description="Disordered" evidence="4">
    <location>
        <begin position="1"/>
        <end position="22"/>
    </location>
</feature>
<accession>A0ABS9LIR7</accession>
<organism evidence="7 8">
    <name type="scientific">Bradyrhizobium zhengyangense</name>
    <dbReference type="NCBI Taxonomy" id="2911009"/>
    <lineage>
        <taxon>Bacteria</taxon>
        <taxon>Pseudomonadati</taxon>
        <taxon>Pseudomonadota</taxon>
        <taxon>Alphaproteobacteria</taxon>
        <taxon>Hyphomicrobiales</taxon>
        <taxon>Nitrobacteraceae</taxon>
        <taxon>Bradyrhizobium</taxon>
    </lineage>
</organism>
<dbReference type="PANTHER" id="PTHR30136">
    <property type="entry name" value="HELIX-TURN-HELIX TRANSCRIPTIONAL REGULATOR, ICLR FAMILY"/>
    <property type="match status" value="1"/>
</dbReference>
<dbReference type="PROSITE" id="PS51078">
    <property type="entry name" value="ICLR_ED"/>
    <property type="match status" value="1"/>
</dbReference>
<dbReference type="InterPro" id="IPR036388">
    <property type="entry name" value="WH-like_DNA-bd_sf"/>
</dbReference>
<evidence type="ECO:0000313" key="7">
    <source>
        <dbReference type="EMBL" id="MCG2666900.1"/>
    </source>
</evidence>
<dbReference type="SUPFAM" id="SSF46785">
    <property type="entry name" value="Winged helix' DNA-binding domain"/>
    <property type="match status" value="1"/>
</dbReference>
<dbReference type="Pfam" id="PF01614">
    <property type="entry name" value="IclR_C"/>
    <property type="match status" value="1"/>
</dbReference>
<evidence type="ECO:0000256" key="2">
    <source>
        <dbReference type="ARBA" id="ARBA00023125"/>
    </source>
</evidence>
<dbReference type="SMART" id="SM00346">
    <property type="entry name" value="HTH_ICLR"/>
    <property type="match status" value="1"/>
</dbReference>
<dbReference type="InterPro" id="IPR005471">
    <property type="entry name" value="Tscrpt_reg_IclR_N"/>
</dbReference>
<keyword evidence="3" id="KW-0804">Transcription</keyword>
<dbReference type="PROSITE" id="PS51077">
    <property type="entry name" value="HTH_ICLR"/>
    <property type="match status" value="1"/>
</dbReference>
<dbReference type="Proteomes" id="UP001139012">
    <property type="component" value="Unassembled WGS sequence"/>
</dbReference>
<evidence type="ECO:0000313" key="8">
    <source>
        <dbReference type="Proteomes" id="UP001139012"/>
    </source>
</evidence>
<dbReference type="PANTHER" id="PTHR30136:SF34">
    <property type="entry name" value="TRANSCRIPTIONAL REGULATOR"/>
    <property type="match status" value="1"/>
</dbReference>
<dbReference type="InterPro" id="IPR012794">
    <property type="entry name" value="PcaR_PcaU"/>
</dbReference>
<proteinExistence type="predicted"/>
<evidence type="ECO:0000259" key="6">
    <source>
        <dbReference type="PROSITE" id="PS51078"/>
    </source>
</evidence>
<evidence type="ECO:0000259" key="5">
    <source>
        <dbReference type="PROSITE" id="PS51077"/>
    </source>
</evidence>
<feature type="domain" description="HTH iclR-type" evidence="5">
    <location>
        <begin position="25"/>
        <end position="85"/>
    </location>
</feature>
<dbReference type="RefSeq" id="WP_237869919.1">
    <property type="nucleotide sequence ID" value="NZ_JAKLUA010000001.1"/>
</dbReference>
<reference evidence="7" key="1">
    <citation type="submission" date="2022-01" db="EMBL/GenBank/DDBJ databases">
        <title>Genome sequnece data of strain Bradyrhizobium sp. nov.</title>
        <authorList>
            <person name="Zhang J."/>
        </authorList>
    </citation>
    <scope>NUCLEOTIDE SEQUENCE</scope>
    <source>
        <strain evidence="7">WYCCWR 12774</strain>
    </source>
</reference>
<dbReference type="Gene3D" id="1.10.10.10">
    <property type="entry name" value="Winged helix-like DNA-binding domain superfamily/Winged helix DNA-binding domain"/>
    <property type="match status" value="1"/>
</dbReference>
<evidence type="ECO:0000256" key="3">
    <source>
        <dbReference type="ARBA" id="ARBA00023163"/>
    </source>
</evidence>
<dbReference type="InterPro" id="IPR050707">
    <property type="entry name" value="HTH_MetabolicPath_Reg"/>
</dbReference>
<dbReference type="SUPFAM" id="SSF55781">
    <property type="entry name" value="GAF domain-like"/>
    <property type="match status" value="1"/>
</dbReference>
<evidence type="ECO:0000256" key="4">
    <source>
        <dbReference type="SAM" id="MobiDB-lite"/>
    </source>
</evidence>
<keyword evidence="8" id="KW-1185">Reference proteome</keyword>
<dbReference type="EMBL" id="JAKLUA010000001">
    <property type="protein sequence ID" value="MCG2666900.1"/>
    <property type="molecule type" value="Genomic_DNA"/>
</dbReference>
<sequence length="269" mass="30133">MTQASERHKADPGHRKSEPDDKEFMTTLAKGLAVLGAFGRQRPTMTLSEAASVADLSRATARRVLRTLTLLGYVVQDGRTFALSPQILDLGFAYLSTQSWIDRALPLMRELSERLGESCSAAILQDADIVYVARVPARRIMSAALSVGSRLPALHTALGRVLFGYLDEEEIWRRLKSRRIEAYTPQTITDLQALFDRIRADRAQRFSIVDEELERGLRALAVPVLDRSGQIVGAINLSTHSTRTTRNEMREHFLPELNRISEQISSMTI</sequence>
<protein>
    <submittedName>
        <fullName evidence="7">Helix-turn-helix domain-containing protein</fullName>
    </submittedName>
</protein>
<dbReference type="Gene3D" id="3.30.450.40">
    <property type="match status" value="1"/>
</dbReference>
<feature type="domain" description="IclR-ED" evidence="6">
    <location>
        <begin position="86"/>
        <end position="269"/>
    </location>
</feature>
<dbReference type="InterPro" id="IPR036390">
    <property type="entry name" value="WH_DNA-bd_sf"/>
</dbReference>
<dbReference type="Pfam" id="PF09339">
    <property type="entry name" value="HTH_IclR"/>
    <property type="match status" value="1"/>
</dbReference>
<keyword evidence="1" id="KW-0805">Transcription regulation</keyword>
<evidence type="ECO:0000256" key="1">
    <source>
        <dbReference type="ARBA" id="ARBA00023015"/>
    </source>
</evidence>
<comment type="caution">
    <text evidence="7">The sequence shown here is derived from an EMBL/GenBank/DDBJ whole genome shotgun (WGS) entry which is preliminary data.</text>
</comment>
<dbReference type="InterPro" id="IPR014757">
    <property type="entry name" value="Tscrpt_reg_IclR_C"/>
</dbReference>